<evidence type="ECO:0000313" key="2">
    <source>
        <dbReference type="EMBL" id="CAH0015083.1"/>
    </source>
</evidence>
<dbReference type="Proteomes" id="UP000696573">
    <property type="component" value="Unassembled WGS sequence"/>
</dbReference>
<feature type="region of interest" description="Disordered" evidence="1">
    <location>
        <begin position="320"/>
        <end position="346"/>
    </location>
</feature>
<sequence length="515" mass="59537">MSDPYSEDRVVRFIESLPDETLCPPWADQQVEPNRVQPEEQGEHNSGAQLPEKQRNETETYFYQAVEGRETITTTVSSQSLGLLLKAMGRHEWTAQGMKWEEKFIGGENEDQAIWLRVHSKKMKSERCRTLLMFLHKLWFLYQEAPSAHGMDEQTSAVHRTERAKKFRQLIHAIHSVVGKICAKAHAALSKMPEERGHAANNAGSLRCQIIPLLLLVIKAVFMTGSQETMSDSSQALPSAGTFAVFAIQMMRQIMDWVKRLHLAMVNELEVNPPISENMDIETRRRESHEISKVLRQLKLPNRHFMDFTARLTKAYEELEEEANRPKRKREAMEEDKRIRQKREDKKRIEEEAVERRMALFRSSVQALHARTSTQNSNSQEVEGHGPRHRDADEDHYTQMSTSQGLAKVDPASNVYRDPSRSQEQNRWAKEERLAGSQPSQSLPQGEARQRVSWSYEESNILLTLIRTTSQPSLADLTEKLPGRNEKEIRQKISELKETSRKFYEERGLIPPKWC</sequence>
<name>A0A9N9YEU7_9HYPO</name>
<accession>A0A9N9YEU7</accession>
<evidence type="ECO:0000313" key="3">
    <source>
        <dbReference type="Proteomes" id="UP000696573"/>
    </source>
</evidence>
<reference evidence="2" key="1">
    <citation type="submission" date="2021-10" db="EMBL/GenBank/DDBJ databases">
        <authorList>
            <person name="Piombo E."/>
        </authorList>
    </citation>
    <scope>NUCLEOTIDE SEQUENCE</scope>
</reference>
<dbReference type="OrthoDB" id="5236024at2759"/>
<proteinExistence type="predicted"/>
<feature type="compositionally biased region" description="Polar residues" evidence="1">
    <location>
        <begin position="368"/>
        <end position="381"/>
    </location>
</feature>
<dbReference type="AlphaFoldDB" id="A0A9N9YEU7"/>
<gene>
    <name evidence="2" type="ORF">CRHIZ90672A_00000925</name>
</gene>
<evidence type="ECO:0000256" key="1">
    <source>
        <dbReference type="SAM" id="MobiDB-lite"/>
    </source>
</evidence>
<feature type="region of interest" description="Disordered" evidence="1">
    <location>
        <begin position="21"/>
        <end position="56"/>
    </location>
</feature>
<keyword evidence="3" id="KW-1185">Reference proteome</keyword>
<protein>
    <submittedName>
        <fullName evidence="2">Uncharacterized protein</fullName>
    </submittedName>
</protein>
<dbReference type="EMBL" id="CABFNQ020000444">
    <property type="protein sequence ID" value="CAH0015083.1"/>
    <property type="molecule type" value="Genomic_DNA"/>
</dbReference>
<feature type="compositionally biased region" description="Basic and acidic residues" evidence="1">
    <location>
        <begin position="382"/>
        <end position="397"/>
    </location>
</feature>
<organism evidence="2 3">
    <name type="scientific">Clonostachys rhizophaga</name>
    <dbReference type="NCBI Taxonomy" id="160324"/>
    <lineage>
        <taxon>Eukaryota</taxon>
        <taxon>Fungi</taxon>
        <taxon>Dikarya</taxon>
        <taxon>Ascomycota</taxon>
        <taxon>Pezizomycotina</taxon>
        <taxon>Sordariomycetes</taxon>
        <taxon>Hypocreomycetidae</taxon>
        <taxon>Hypocreales</taxon>
        <taxon>Bionectriaceae</taxon>
        <taxon>Clonostachys</taxon>
    </lineage>
</organism>
<feature type="region of interest" description="Disordered" evidence="1">
    <location>
        <begin position="368"/>
        <end position="451"/>
    </location>
</feature>
<comment type="caution">
    <text evidence="2">The sequence shown here is derived from an EMBL/GenBank/DDBJ whole genome shotgun (WGS) entry which is preliminary data.</text>
</comment>